<reference evidence="2 3" key="1">
    <citation type="submission" date="2019-03" db="EMBL/GenBank/DDBJ databases">
        <title>Deep-cultivation of Planctomycetes and their phenomic and genomic characterization uncovers novel biology.</title>
        <authorList>
            <person name="Wiegand S."/>
            <person name="Jogler M."/>
            <person name="Boedeker C."/>
            <person name="Pinto D."/>
            <person name="Vollmers J."/>
            <person name="Rivas-Marin E."/>
            <person name="Kohn T."/>
            <person name="Peeters S.H."/>
            <person name="Heuer A."/>
            <person name="Rast P."/>
            <person name="Oberbeckmann S."/>
            <person name="Bunk B."/>
            <person name="Jeske O."/>
            <person name="Meyerdierks A."/>
            <person name="Storesund J.E."/>
            <person name="Kallscheuer N."/>
            <person name="Luecker S."/>
            <person name="Lage O.M."/>
            <person name="Pohl T."/>
            <person name="Merkel B.J."/>
            <person name="Hornburger P."/>
            <person name="Mueller R.-W."/>
            <person name="Bruemmer F."/>
            <person name="Labrenz M."/>
            <person name="Spormann A.M."/>
            <person name="Op den Camp H."/>
            <person name="Overmann J."/>
            <person name="Amann R."/>
            <person name="Jetten M.S.M."/>
            <person name="Mascher T."/>
            <person name="Medema M.H."/>
            <person name="Devos D.P."/>
            <person name="Kaster A.-K."/>
            <person name="Ovreas L."/>
            <person name="Rohde M."/>
            <person name="Galperin M.Y."/>
            <person name="Jogler C."/>
        </authorList>
    </citation>
    <scope>NUCLEOTIDE SEQUENCE [LARGE SCALE GENOMIC DNA]</scope>
    <source>
        <strain evidence="2 3">V144</strain>
    </source>
</reference>
<dbReference type="Proteomes" id="UP000318704">
    <property type="component" value="Chromosome"/>
</dbReference>
<dbReference type="SUPFAM" id="SSF143422">
    <property type="entry name" value="Transposase IS200-like"/>
    <property type="match status" value="1"/>
</dbReference>
<dbReference type="InterPro" id="IPR036515">
    <property type="entry name" value="Transposase_17_sf"/>
</dbReference>
<dbReference type="GO" id="GO:0004803">
    <property type="term" value="F:transposase activity"/>
    <property type="evidence" value="ECO:0007669"/>
    <property type="project" value="InterPro"/>
</dbReference>
<proteinExistence type="predicted"/>
<dbReference type="PANTHER" id="PTHR34322">
    <property type="entry name" value="TRANSPOSASE, Y1_TNP DOMAIN-CONTAINING"/>
    <property type="match status" value="1"/>
</dbReference>
<evidence type="ECO:0000259" key="1">
    <source>
        <dbReference type="Pfam" id="PF01797"/>
    </source>
</evidence>
<evidence type="ECO:0000313" key="2">
    <source>
        <dbReference type="EMBL" id="QDT94978.1"/>
    </source>
</evidence>
<dbReference type="Pfam" id="PF01797">
    <property type="entry name" value="Y1_Tnp"/>
    <property type="match status" value="1"/>
</dbReference>
<dbReference type="AlphaFoldDB" id="A0A517VPN6"/>
<organism evidence="2 3">
    <name type="scientific">Gimesia aquarii</name>
    <dbReference type="NCBI Taxonomy" id="2527964"/>
    <lineage>
        <taxon>Bacteria</taxon>
        <taxon>Pseudomonadati</taxon>
        <taxon>Planctomycetota</taxon>
        <taxon>Planctomycetia</taxon>
        <taxon>Planctomycetales</taxon>
        <taxon>Planctomycetaceae</taxon>
        <taxon>Gimesia</taxon>
    </lineage>
</organism>
<protein>
    <submittedName>
        <fullName evidence="2">Transposase IS200 like protein</fullName>
    </submittedName>
</protein>
<evidence type="ECO:0000313" key="3">
    <source>
        <dbReference type="Proteomes" id="UP000318704"/>
    </source>
</evidence>
<dbReference type="GO" id="GO:0003677">
    <property type="term" value="F:DNA binding"/>
    <property type="evidence" value="ECO:0007669"/>
    <property type="project" value="InterPro"/>
</dbReference>
<dbReference type="EMBL" id="CP037920">
    <property type="protein sequence ID" value="QDT94978.1"/>
    <property type="molecule type" value="Genomic_DNA"/>
</dbReference>
<dbReference type="InterPro" id="IPR002686">
    <property type="entry name" value="Transposase_17"/>
</dbReference>
<feature type="domain" description="Transposase IS200-like" evidence="1">
    <location>
        <begin position="10"/>
        <end position="75"/>
    </location>
</feature>
<dbReference type="Gene3D" id="3.30.70.1290">
    <property type="entry name" value="Transposase IS200-like"/>
    <property type="match status" value="1"/>
</dbReference>
<dbReference type="PANTHER" id="PTHR34322:SF2">
    <property type="entry name" value="TRANSPOSASE IS200-LIKE DOMAIN-CONTAINING PROTEIN"/>
    <property type="match status" value="1"/>
</dbReference>
<accession>A0A517VPN6</accession>
<dbReference type="KEGG" id="gaw:V144x_04120"/>
<dbReference type="GO" id="GO:0006313">
    <property type="term" value="P:DNA transposition"/>
    <property type="evidence" value="ECO:0007669"/>
    <property type="project" value="InterPro"/>
</dbReference>
<name>A0A517VPN6_9PLAN</name>
<gene>
    <name evidence="2" type="ORF">V144x_04120</name>
</gene>
<sequence length="77" mass="9211">MHDDRAVQTGFIYHVLNRANARMTIFESDEDYAAFEQILSEAVERFQMRLLSYCIMPNHWHLVVHPNEDRQLSRFTV</sequence>